<dbReference type="Pfam" id="PF01535">
    <property type="entry name" value="PPR"/>
    <property type="match status" value="2"/>
</dbReference>
<gene>
    <name evidence="3" type="ORF">V6N11_071453</name>
</gene>
<organism evidence="3 4">
    <name type="scientific">Hibiscus sabdariffa</name>
    <name type="common">roselle</name>
    <dbReference type="NCBI Taxonomy" id="183260"/>
    <lineage>
        <taxon>Eukaryota</taxon>
        <taxon>Viridiplantae</taxon>
        <taxon>Streptophyta</taxon>
        <taxon>Embryophyta</taxon>
        <taxon>Tracheophyta</taxon>
        <taxon>Spermatophyta</taxon>
        <taxon>Magnoliopsida</taxon>
        <taxon>eudicotyledons</taxon>
        <taxon>Gunneridae</taxon>
        <taxon>Pentapetalae</taxon>
        <taxon>rosids</taxon>
        <taxon>malvids</taxon>
        <taxon>Malvales</taxon>
        <taxon>Malvaceae</taxon>
        <taxon>Malvoideae</taxon>
        <taxon>Hibiscus</taxon>
    </lineage>
</organism>
<dbReference type="InterPro" id="IPR011990">
    <property type="entry name" value="TPR-like_helical_dom_sf"/>
</dbReference>
<dbReference type="NCBIfam" id="TIGR00756">
    <property type="entry name" value="PPR"/>
    <property type="match status" value="3"/>
</dbReference>
<evidence type="ECO:0000256" key="1">
    <source>
        <dbReference type="ARBA" id="ARBA00022737"/>
    </source>
</evidence>
<dbReference type="Gene3D" id="1.25.40.10">
    <property type="entry name" value="Tetratricopeptide repeat domain"/>
    <property type="match status" value="3"/>
</dbReference>
<evidence type="ECO:0000256" key="2">
    <source>
        <dbReference type="PROSITE-ProRule" id="PRU00708"/>
    </source>
</evidence>
<keyword evidence="1" id="KW-0677">Repeat</keyword>
<keyword evidence="4" id="KW-1185">Reference proteome</keyword>
<comment type="caution">
    <text evidence="3">The sequence shown here is derived from an EMBL/GenBank/DDBJ whole genome shotgun (WGS) entry which is preliminary data.</text>
</comment>
<dbReference type="Proteomes" id="UP001396334">
    <property type="component" value="Unassembled WGS sequence"/>
</dbReference>
<dbReference type="Pfam" id="PF13041">
    <property type="entry name" value="PPR_2"/>
    <property type="match status" value="2"/>
</dbReference>
<evidence type="ECO:0008006" key="5">
    <source>
        <dbReference type="Google" id="ProtNLM"/>
    </source>
</evidence>
<evidence type="ECO:0000313" key="3">
    <source>
        <dbReference type="EMBL" id="KAK9043102.1"/>
    </source>
</evidence>
<name>A0ABR2U0T9_9ROSI</name>
<dbReference type="EMBL" id="JBBPBN010000003">
    <property type="protein sequence ID" value="KAK9043102.1"/>
    <property type="molecule type" value="Genomic_DNA"/>
</dbReference>
<dbReference type="PANTHER" id="PTHR47926">
    <property type="entry name" value="PENTATRICOPEPTIDE REPEAT-CONTAINING PROTEIN"/>
    <property type="match status" value="1"/>
</dbReference>
<accession>A0ABR2U0T9</accession>
<dbReference type="PANTHER" id="PTHR47926:SF471">
    <property type="entry name" value="DYW DOMAIN-CONTAINING PROTEIN"/>
    <property type="match status" value="1"/>
</dbReference>
<feature type="repeat" description="PPR" evidence="2">
    <location>
        <begin position="186"/>
        <end position="220"/>
    </location>
</feature>
<feature type="repeat" description="PPR" evidence="2">
    <location>
        <begin position="54"/>
        <end position="88"/>
    </location>
</feature>
<feature type="repeat" description="PPR" evidence="2">
    <location>
        <begin position="325"/>
        <end position="359"/>
    </location>
</feature>
<evidence type="ECO:0000313" key="4">
    <source>
        <dbReference type="Proteomes" id="UP001396334"/>
    </source>
</evidence>
<sequence length="375" mass="42153">MRELGFGKGLHGQVLKKGEAFLDGFLENSLVNMYSSYGILEDSVLIFYGIEKLCMVAWSSMLGAYVKNGFEKKGLNLFFDMIFKGIELDVFVLSVVIKSFHTRKNCRKSFDSFAVGVLSDLYTFHRSTENSLCPYRTPAWKVFHSLAKKLDVHSDPYVTSALIDMFFKCGKPEATLRVFERVEDPCTVTWSTLISGLSWNGWFVEALTCFQKMQLNGIEANEFTLTFVILASVALASRQMTMKWFINFSRGFNCALVILNQSPFVIFSDCVIASAFAFEMQAQAYMAKRGLFSHPMSGNGLIQMYSECGQIAEANLAFELLPEKTSPSWTSIISAKVKHGHPSEALALFNDMRRRNKLMDSSTLKSILKACGRMG</sequence>
<dbReference type="InterPro" id="IPR046960">
    <property type="entry name" value="PPR_At4g14850-like_plant"/>
</dbReference>
<reference evidence="3 4" key="1">
    <citation type="journal article" date="2024" name="G3 (Bethesda)">
        <title>Genome assembly of Hibiscus sabdariffa L. provides insights into metabolisms of medicinal natural products.</title>
        <authorList>
            <person name="Kim T."/>
        </authorList>
    </citation>
    <scope>NUCLEOTIDE SEQUENCE [LARGE SCALE GENOMIC DNA]</scope>
    <source>
        <strain evidence="3">TK-2024</strain>
        <tissue evidence="3">Old leaves</tissue>
    </source>
</reference>
<dbReference type="InterPro" id="IPR002885">
    <property type="entry name" value="PPR_rpt"/>
</dbReference>
<dbReference type="PROSITE" id="PS51375">
    <property type="entry name" value="PPR"/>
    <property type="match status" value="3"/>
</dbReference>
<protein>
    <recommendedName>
        <fullName evidence="5">Pentatricopeptide repeat-containing protein</fullName>
    </recommendedName>
</protein>
<proteinExistence type="predicted"/>